<protein>
    <submittedName>
        <fullName evidence="1">Uncharacterized protein</fullName>
    </submittedName>
</protein>
<accession>A0AAD9TMI3</accession>
<dbReference type="EMBL" id="JANJYI010000008">
    <property type="protein sequence ID" value="KAK2638378.1"/>
    <property type="molecule type" value="Genomic_DNA"/>
</dbReference>
<evidence type="ECO:0000313" key="2">
    <source>
        <dbReference type="Proteomes" id="UP001280121"/>
    </source>
</evidence>
<proteinExistence type="predicted"/>
<name>A0AAD9TMI3_9ROSI</name>
<gene>
    <name evidence="1" type="ORF">Ddye_026173</name>
</gene>
<organism evidence="1 2">
    <name type="scientific">Dipteronia dyeriana</name>
    <dbReference type="NCBI Taxonomy" id="168575"/>
    <lineage>
        <taxon>Eukaryota</taxon>
        <taxon>Viridiplantae</taxon>
        <taxon>Streptophyta</taxon>
        <taxon>Embryophyta</taxon>
        <taxon>Tracheophyta</taxon>
        <taxon>Spermatophyta</taxon>
        <taxon>Magnoliopsida</taxon>
        <taxon>eudicotyledons</taxon>
        <taxon>Gunneridae</taxon>
        <taxon>Pentapetalae</taxon>
        <taxon>rosids</taxon>
        <taxon>malvids</taxon>
        <taxon>Sapindales</taxon>
        <taxon>Sapindaceae</taxon>
        <taxon>Hippocastanoideae</taxon>
        <taxon>Acereae</taxon>
        <taxon>Dipteronia</taxon>
    </lineage>
</organism>
<dbReference type="Proteomes" id="UP001280121">
    <property type="component" value="Unassembled WGS sequence"/>
</dbReference>
<comment type="caution">
    <text evidence="1">The sequence shown here is derived from an EMBL/GenBank/DDBJ whole genome shotgun (WGS) entry which is preliminary data.</text>
</comment>
<dbReference type="AlphaFoldDB" id="A0AAD9TMI3"/>
<keyword evidence="2" id="KW-1185">Reference proteome</keyword>
<reference evidence="1" key="1">
    <citation type="journal article" date="2023" name="Plant J.">
        <title>Genome sequences and population genomics provide insights into the demographic history, inbreeding, and mutation load of two 'living fossil' tree species of Dipteronia.</title>
        <authorList>
            <person name="Feng Y."/>
            <person name="Comes H.P."/>
            <person name="Chen J."/>
            <person name="Zhu S."/>
            <person name="Lu R."/>
            <person name="Zhang X."/>
            <person name="Li P."/>
            <person name="Qiu J."/>
            <person name="Olsen K.M."/>
            <person name="Qiu Y."/>
        </authorList>
    </citation>
    <scope>NUCLEOTIDE SEQUENCE</scope>
    <source>
        <strain evidence="1">KIB01</strain>
    </source>
</reference>
<evidence type="ECO:0000313" key="1">
    <source>
        <dbReference type="EMBL" id="KAK2638378.1"/>
    </source>
</evidence>
<sequence length="137" mass="15020">MYNIPTDIHWLIEAKRALKPLLDVKPKEDVSHNHNYQAIISIRKKNSESALMASLSAKRFTNVCVFGGTNYGKYREFVKAATHLGCVSRVTRDGGSQVLDIIPKPMAVADIIGKTNGEELVVSGFCCLSSCSGYSNL</sequence>